<reference evidence="1 2" key="1">
    <citation type="journal article" date="2019" name="Sci. Rep.">
        <title>Orb-weaving spider Araneus ventricosus genome elucidates the spidroin gene catalogue.</title>
        <authorList>
            <person name="Kono N."/>
            <person name="Nakamura H."/>
            <person name="Ohtoshi R."/>
            <person name="Moran D.A.P."/>
            <person name="Shinohara A."/>
            <person name="Yoshida Y."/>
            <person name="Fujiwara M."/>
            <person name="Mori M."/>
            <person name="Tomita M."/>
            <person name="Arakawa K."/>
        </authorList>
    </citation>
    <scope>NUCLEOTIDE SEQUENCE [LARGE SCALE GENOMIC DNA]</scope>
</reference>
<evidence type="ECO:0000313" key="1">
    <source>
        <dbReference type="EMBL" id="GBM05218.1"/>
    </source>
</evidence>
<evidence type="ECO:0000313" key="2">
    <source>
        <dbReference type="Proteomes" id="UP000499080"/>
    </source>
</evidence>
<dbReference type="Proteomes" id="UP000499080">
    <property type="component" value="Unassembled WGS sequence"/>
</dbReference>
<gene>
    <name evidence="1" type="ORF">AVEN_181610_1</name>
</gene>
<dbReference type="EMBL" id="BGPR01000213">
    <property type="protein sequence ID" value="GBM05218.1"/>
    <property type="molecule type" value="Genomic_DNA"/>
</dbReference>
<organism evidence="1 2">
    <name type="scientific">Araneus ventricosus</name>
    <name type="common">Orbweaver spider</name>
    <name type="synonym">Epeira ventricosa</name>
    <dbReference type="NCBI Taxonomy" id="182803"/>
    <lineage>
        <taxon>Eukaryota</taxon>
        <taxon>Metazoa</taxon>
        <taxon>Ecdysozoa</taxon>
        <taxon>Arthropoda</taxon>
        <taxon>Chelicerata</taxon>
        <taxon>Arachnida</taxon>
        <taxon>Araneae</taxon>
        <taxon>Araneomorphae</taxon>
        <taxon>Entelegynae</taxon>
        <taxon>Araneoidea</taxon>
        <taxon>Araneidae</taxon>
        <taxon>Araneus</taxon>
    </lineage>
</organism>
<accession>A0A4Y2CND7</accession>
<sequence>MAQCIWRSSPVFWRRCVWTSQGRGQTETRLQQQRRSRELLVGAFLALLFELATHKYIGMEDHLQMNEMTHLNIPERDRSRSASPADSLTSSATDISMLPIAGRSSHKRDDYTSRILEYGYPIYCCASDTNLQRLERVQLSAARFITGLRNSCPKDIVLYEANLQPLSLRRITNLVKYYNKLYSLDSRNRTSAYFKDWCNIQRLKRNSPSSQVIVCNLISNTVEKRHLTQSIDPSVGLPGVFFHTNLPVEVNKQKDHTTFLRQLAFEIINDIPVDAVKVYTDGSKNEHDNA</sequence>
<proteinExistence type="predicted"/>
<comment type="caution">
    <text evidence="1">The sequence shown here is derived from an EMBL/GenBank/DDBJ whole genome shotgun (WGS) entry which is preliminary data.</text>
</comment>
<dbReference type="AlphaFoldDB" id="A0A4Y2CND7"/>
<keyword evidence="2" id="KW-1185">Reference proteome</keyword>
<protein>
    <submittedName>
        <fullName evidence="1">Uncharacterized protein</fullName>
    </submittedName>
</protein>
<name>A0A4Y2CND7_ARAVE</name>
<dbReference type="OrthoDB" id="6432631at2759"/>